<dbReference type="Proteomes" id="UP000249341">
    <property type="component" value="Unassembled WGS sequence"/>
</dbReference>
<gene>
    <name evidence="1" type="ORF">B0I29_122106</name>
</gene>
<dbReference type="OrthoDB" id="3298518at2"/>
<keyword evidence="2" id="KW-1185">Reference proteome</keyword>
<protein>
    <submittedName>
        <fullName evidence="1">SUKH-4 immunity protein of toxin-antitoxin system</fullName>
    </submittedName>
</protein>
<evidence type="ECO:0000313" key="2">
    <source>
        <dbReference type="Proteomes" id="UP000249341"/>
    </source>
</evidence>
<name>A0A327Z4Z4_9ACTN</name>
<dbReference type="AlphaFoldDB" id="A0A327Z4Z4"/>
<dbReference type="InterPro" id="IPR025851">
    <property type="entry name" value="SUKH-4"/>
</dbReference>
<comment type="caution">
    <text evidence="1">The sequence shown here is derived from an EMBL/GenBank/DDBJ whole genome shotgun (WGS) entry which is preliminary data.</text>
</comment>
<dbReference type="RefSeq" id="WP_111653821.1">
    <property type="nucleotide sequence ID" value="NZ_JACHWI010000008.1"/>
</dbReference>
<sequence length="161" mass="17901">MREHRYSAPYVSVVREDQAREQLQSVGLPEVALVFTPHEPASGTADLVDVLGRDLLRIGFEEEPGSDFFVDPAKGEIVFARMPARESYFVNSSPAAFRECLALLDAAVKELTGPYDLDPFLERTEQLRASIRAVDPLAVSDDDGYWQSLLFDVSNGDYATE</sequence>
<reference evidence="1 2" key="1">
    <citation type="submission" date="2018-06" db="EMBL/GenBank/DDBJ databases">
        <title>Genomic Encyclopedia of Type Strains, Phase III (KMG-III): the genomes of soil and plant-associated and newly described type strains.</title>
        <authorList>
            <person name="Whitman W."/>
        </authorList>
    </citation>
    <scope>NUCLEOTIDE SEQUENCE [LARGE SCALE GENOMIC DNA]</scope>
    <source>
        <strain evidence="1 2">CGMCC 4.7090</strain>
    </source>
</reference>
<dbReference type="EMBL" id="QLMJ01000022">
    <property type="protein sequence ID" value="RAK27723.1"/>
    <property type="molecule type" value="Genomic_DNA"/>
</dbReference>
<accession>A0A327Z4Z4</accession>
<proteinExistence type="predicted"/>
<evidence type="ECO:0000313" key="1">
    <source>
        <dbReference type="EMBL" id="RAK27723.1"/>
    </source>
</evidence>
<dbReference type="Pfam" id="PF14435">
    <property type="entry name" value="SUKH-4"/>
    <property type="match status" value="1"/>
</dbReference>
<organism evidence="1 2">
    <name type="scientific">Actinoplanes lutulentus</name>
    <dbReference type="NCBI Taxonomy" id="1287878"/>
    <lineage>
        <taxon>Bacteria</taxon>
        <taxon>Bacillati</taxon>
        <taxon>Actinomycetota</taxon>
        <taxon>Actinomycetes</taxon>
        <taxon>Micromonosporales</taxon>
        <taxon>Micromonosporaceae</taxon>
        <taxon>Actinoplanes</taxon>
    </lineage>
</organism>